<proteinExistence type="predicted"/>
<dbReference type="SUPFAM" id="SSF57756">
    <property type="entry name" value="Retrovirus zinc finger-like domains"/>
    <property type="match status" value="1"/>
</dbReference>
<organism evidence="3 4">
    <name type="scientific">Parasitella parasitica</name>
    <dbReference type="NCBI Taxonomy" id="35722"/>
    <lineage>
        <taxon>Eukaryota</taxon>
        <taxon>Fungi</taxon>
        <taxon>Fungi incertae sedis</taxon>
        <taxon>Mucoromycota</taxon>
        <taxon>Mucoromycotina</taxon>
        <taxon>Mucoromycetes</taxon>
        <taxon>Mucorales</taxon>
        <taxon>Mucorineae</taxon>
        <taxon>Mucoraceae</taxon>
        <taxon>Parasitella</taxon>
    </lineage>
</organism>
<evidence type="ECO:0000256" key="1">
    <source>
        <dbReference type="SAM" id="MobiDB-lite"/>
    </source>
</evidence>
<feature type="compositionally biased region" description="Polar residues" evidence="1">
    <location>
        <begin position="309"/>
        <end position="324"/>
    </location>
</feature>
<dbReference type="InterPro" id="IPR005162">
    <property type="entry name" value="Retrotrans_gag_dom"/>
</dbReference>
<dbReference type="InterPro" id="IPR032567">
    <property type="entry name" value="RTL1-rel"/>
</dbReference>
<dbReference type="AlphaFoldDB" id="A0A0B7N3B6"/>
<feature type="region of interest" description="Disordered" evidence="1">
    <location>
        <begin position="289"/>
        <end position="327"/>
    </location>
</feature>
<dbReference type="PANTHER" id="PTHR15503">
    <property type="entry name" value="LDOC1 RELATED"/>
    <property type="match status" value="1"/>
</dbReference>
<name>A0A0B7N3B6_9FUNG</name>
<accession>A0A0B7N3B6</accession>
<dbReference type="STRING" id="35722.A0A0B7N3B6"/>
<feature type="compositionally biased region" description="Polar residues" evidence="1">
    <location>
        <begin position="91"/>
        <end position="105"/>
    </location>
</feature>
<gene>
    <name evidence="3" type="primary">PARPA_06783.1 scaffold 23853</name>
</gene>
<feature type="region of interest" description="Disordered" evidence="1">
    <location>
        <begin position="89"/>
        <end position="110"/>
    </location>
</feature>
<reference evidence="3 4" key="1">
    <citation type="submission" date="2014-09" db="EMBL/GenBank/DDBJ databases">
        <authorList>
            <person name="Ellenberger Sabrina"/>
        </authorList>
    </citation>
    <scope>NUCLEOTIDE SEQUENCE [LARGE SCALE GENOMIC DNA]</scope>
    <source>
        <strain evidence="3 4">CBS 412.66</strain>
    </source>
</reference>
<dbReference type="InterPro" id="IPR036875">
    <property type="entry name" value="Znf_CCHC_sf"/>
</dbReference>
<dbReference type="EMBL" id="LN728377">
    <property type="protein sequence ID" value="CEP12796.1"/>
    <property type="molecule type" value="Genomic_DNA"/>
</dbReference>
<dbReference type="OrthoDB" id="2266810at2759"/>
<protein>
    <recommendedName>
        <fullName evidence="2">Retrotransposon gag domain-containing protein</fullName>
    </recommendedName>
</protein>
<dbReference type="GO" id="GO:0003676">
    <property type="term" value="F:nucleic acid binding"/>
    <property type="evidence" value="ECO:0007669"/>
    <property type="project" value="InterPro"/>
</dbReference>
<feature type="domain" description="Retrotransposon gag" evidence="2">
    <location>
        <begin position="182"/>
        <end position="244"/>
    </location>
</feature>
<keyword evidence="4" id="KW-1185">Reference proteome</keyword>
<evidence type="ECO:0000259" key="2">
    <source>
        <dbReference type="Pfam" id="PF03732"/>
    </source>
</evidence>
<sequence>MFSSDNNLTEEQAEVLNNFLSQFHALRESIPAQLEAFSNNLSTVEANMHEKLQLEINHVLAQAEAAIKSLGEEIKDFIDNHVVLKRDERPVQTTEVPSPTTNITSAHPPPMIKVKEPNVFTGKPSQCHSFFSQLTLVFASNPVRFSNDKNKILYAISYMQGVVFSYMEPYLQEIDSAEPPEILTSFESFKDLITKAFGDSNPIINAESAIRSLKQTGPVAIYATEFRRLSMLLQWNDIALMSQYKLNLKEFIIKELARRPTCKTLDELMSSSIEIDNLFFAVQKHTSNYSNSSRNHNQNSNTHRQQSNFHNAQRNPNQYKSSYKNLNHRTYNPHNNNNLQKMNTSQVSSSAATPMELGAINTYKPLSQTVKDFRRLNNLCMYCGEGKHQALNCPNKVKKMQGSLGSIVNQAIIHMRSHQSCMPAAKRPRFEYEQQHLLNHIRTTATSDHFALFILPVLMYYG</sequence>
<evidence type="ECO:0000313" key="3">
    <source>
        <dbReference type="EMBL" id="CEP12796.1"/>
    </source>
</evidence>
<feature type="compositionally biased region" description="Low complexity" evidence="1">
    <location>
        <begin position="289"/>
        <end position="308"/>
    </location>
</feature>
<dbReference type="GO" id="GO:0008270">
    <property type="term" value="F:zinc ion binding"/>
    <property type="evidence" value="ECO:0007669"/>
    <property type="project" value="InterPro"/>
</dbReference>
<dbReference type="PANTHER" id="PTHR15503:SF22">
    <property type="entry name" value="TRANSPOSON TY3-I GAG POLYPROTEIN"/>
    <property type="match status" value="1"/>
</dbReference>
<dbReference type="Pfam" id="PF03732">
    <property type="entry name" value="Retrotrans_gag"/>
    <property type="match status" value="1"/>
</dbReference>
<dbReference type="Proteomes" id="UP000054107">
    <property type="component" value="Unassembled WGS sequence"/>
</dbReference>
<evidence type="ECO:0000313" key="4">
    <source>
        <dbReference type="Proteomes" id="UP000054107"/>
    </source>
</evidence>